<keyword evidence="3" id="KW-1185">Reference proteome</keyword>
<dbReference type="PANTHER" id="PTHR38593:SF1">
    <property type="entry name" value="BLR2558 PROTEIN"/>
    <property type="match status" value="1"/>
</dbReference>
<name>A0A8J3WWR6_9ACTN</name>
<evidence type="ECO:0000259" key="1">
    <source>
        <dbReference type="Pfam" id="PF13628"/>
    </source>
</evidence>
<dbReference type="Pfam" id="PF13628">
    <property type="entry name" value="DUF4142"/>
    <property type="match status" value="1"/>
</dbReference>
<sequence length="218" mass="23760">MRRSLPGRAMRRSLLGRVGNGELLLFGTFLAVAGLAVVLITPSGGLPASQAATPQGWTQTQYGPLSPADRDFLVKVRQAGLWEIPTGRQAQQRAGSKRVKEVGMHLVTDHQKLDVQVRSVAAQLDVKLPDQASADQRRWMAELSSKSGADYDRVFAARLRQAHGKVFNVVAAVRAGTRNDLVRSFAQRAVEVVMKHMTLLESTGLVDYTTLPEPPAPQ</sequence>
<gene>
    <name evidence="2" type="ORF">Pta02_71340</name>
</gene>
<accession>A0A8J3WWR6</accession>
<protein>
    <recommendedName>
        <fullName evidence="1">DUF4142 domain-containing protein</fullName>
    </recommendedName>
</protein>
<dbReference type="EMBL" id="BOOK01000062">
    <property type="protein sequence ID" value="GII05126.1"/>
    <property type="molecule type" value="Genomic_DNA"/>
</dbReference>
<evidence type="ECO:0000313" key="2">
    <source>
        <dbReference type="EMBL" id="GII05126.1"/>
    </source>
</evidence>
<dbReference type="InterPro" id="IPR025419">
    <property type="entry name" value="DUF4142"/>
</dbReference>
<evidence type="ECO:0000313" key="3">
    <source>
        <dbReference type="Proteomes" id="UP000634476"/>
    </source>
</evidence>
<organism evidence="2 3">
    <name type="scientific">Planobispora takensis</name>
    <dbReference type="NCBI Taxonomy" id="1367882"/>
    <lineage>
        <taxon>Bacteria</taxon>
        <taxon>Bacillati</taxon>
        <taxon>Actinomycetota</taxon>
        <taxon>Actinomycetes</taxon>
        <taxon>Streptosporangiales</taxon>
        <taxon>Streptosporangiaceae</taxon>
        <taxon>Planobispora</taxon>
    </lineage>
</organism>
<dbReference type="RefSeq" id="WP_239131482.1">
    <property type="nucleotide sequence ID" value="NZ_BOOK01000062.1"/>
</dbReference>
<dbReference type="Proteomes" id="UP000634476">
    <property type="component" value="Unassembled WGS sequence"/>
</dbReference>
<feature type="domain" description="DUF4142" evidence="1">
    <location>
        <begin position="68"/>
        <end position="198"/>
    </location>
</feature>
<dbReference type="Gene3D" id="1.20.1260.10">
    <property type="match status" value="1"/>
</dbReference>
<reference evidence="2" key="1">
    <citation type="submission" date="2021-01" db="EMBL/GenBank/DDBJ databases">
        <title>Whole genome shotgun sequence of Planobispora takensis NBRC 109077.</title>
        <authorList>
            <person name="Komaki H."/>
            <person name="Tamura T."/>
        </authorList>
    </citation>
    <scope>NUCLEOTIDE SEQUENCE</scope>
    <source>
        <strain evidence="2">NBRC 109077</strain>
    </source>
</reference>
<comment type="caution">
    <text evidence="2">The sequence shown here is derived from an EMBL/GenBank/DDBJ whole genome shotgun (WGS) entry which is preliminary data.</text>
</comment>
<dbReference type="InterPro" id="IPR012347">
    <property type="entry name" value="Ferritin-like"/>
</dbReference>
<dbReference type="AlphaFoldDB" id="A0A8J3WWR6"/>
<dbReference type="PANTHER" id="PTHR38593">
    <property type="entry name" value="BLR2558 PROTEIN"/>
    <property type="match status" value="1"/>
</dbReference>
<proteinExistence type="predicted"/>